<name>A0A5B8EIJ3_LACAM</name>
<geneLocation type="plasmid" evidence="2">
    <name>ppmra301</name>
</geneLocation>
<sequence>MSNDEFVKGCDAVIDKSITKQVEQAVADDNNDTDYFYISMNDLADRGEFWLANDNFMVADGKTGRLLFKYLPPILKKLHVEHRQEWYRRETFTLRRLILKPLAKELNKQMTKHWHIKLAEMGYKVQ</sequence>
<organism evidence="1 2">
    <name type="scientific">Lactobacillus amylovorus</name>
    <dbReference type="NCBI Taxonomy" id="1604"/>
    <lineage>
        <taxon>Bacteria</taxon>
        <taxon>Bacillati</taxon>
        <taxon>Bacillota</taxon>
        <taxon>Bacilli</taxon>
        <taxon>Lactobacillales</taxon>
        <taxon>Lactobacillaceae</taxon>
        <taxon>Lactobacillus</taxon>
    </lineage>
</organism>
<gene>
    <name evidence="1" type="ORF">DM298_10515</name>
</gene>
<accession>A0A5B8EIJ3</accession>
<dbReference type="EMBL" id="CP029755">
    <property type="protein sequence ID" value="QDD71304.1"/>
    <property type="molecule type" value="Genomic_DNA"/>
</dbReference>
<proteinExistence type="predicted"/>
<dbReference type="Proteomes" id="UP000312326">
    <property type="component" value="Plasmid pPMRA301"/>
</dbReference>
<evidence type="ECO:0000313" key="1">
    <source>
        <dbReference type="EMBL" id="QDD71304.1"/>
    </source>
</evidence>
<dbReference type="AlphaFoldDB" id="A0A5B8EIJ3"/>
<keyword evidence="1" id="KW-0614">Plasmid</keyword>
<protein>
    <submittedName>
        <fullName evidence="1">Uncharacterized protein</fullName>
    </submittedName>
</protein>
<evidence type="ECO:0000313" key="2">
    <source>
        <dbReference type="Proteomes" id="UP000312326"/>
    </source>
</evidence>
<dbReference type="RefSeq" id="WP_139962602.1">
    <property type="nucleotide sequence ID" value="NZ_CP029755.1"/>
</dbReference>
<reference evidence="1 2" key="1">
    <citation type="submission" date="2018-06" db="EMBL/GenBank/DDBJ databases">
        <title>Complete genome sequnece of Lactobacillus amylovorus PMRA3.</title>
        <authorList>
            <person name="Nam Y.-D."/>
            <person name="Chung W.-H."/>
            <person name="Park Y.S."/>
            <person name="Kang J."/>
        </authorList>
    </citation>
    <scope>NUCLEOTIDE SEQUENCE [LARGE SCALE GENOMIC DNA]</scope>
    <source>
        <strain evidence="1 2">PMRA3</strain>
        <plasmid evidence="2">ppmra301</plasmid>
    </source>
</reference>